<dbReference type="PANTHER" id="PTHR43543">
    <property type="entry name" value="MALONIC SEMIALDEHYDE REDUCTASE RUTE-RELATED"/>
    <property type="match status" value="1"/>
</dbReference>
<dbReference type="AlphaFoldDB" id="A0A069PZ51"/>
<dbReference type="Pfam" id="PF00881">
    <property type="entry name" value="Nitroreductase"/>
    <property type="match status" value="1"/>
</dbReference>
<keyword evidence="8" id="KW-1185">Reference proteome</keyword>
<sequence>MSNHDFIDTVFRNARSQNGWLPRPVGDEQLREIYEHMKWGPTSVNCSPARIVFVRSVQARTQLKEALSPGNVEKTMSAPVVAIVGYDTRFFEHLPSLFPHNPAVKGWFEGEGKQAFAETTAFRNSTLQGAYLITAARAVGLDCGPMSGFDHAKIDAAFFSGTSVKSNFICGIGYGDPAKIFARSPRLSFEQACGLV</sequence>
<dbReference type="InterPro" id="IPR023936">
    <property type="entry name" value="RutE-like"/>
</dbReference>
<organism evidence="7 8">
    <name type="scientific">Caballeronia glathei</name>
    <dbReference type="NCBI Taxonomy" id="60547"/>
    <lineage>
        <taxon>Bacteria</taxon>
        <taxon>Pseudomonadati</taxon>
        <taxon>Pseudomonadota</taxon>
        <taxon>Betaproteobacteria</taxon>
        <taxon>Burkholderiales</taxon>
        <taxon>Burkholderiaceae</taxon>
        <taxon>Caballeronia</taxon>
    </lineage>
</organism>
<comment type="similarity">
    <text evidence="5">Belongs to the nitroreductase family. HadB/RutE subfamily.</text>
</comment>
<dbReference type="InterPro" id="IPR029479">
    <property type="entry name" value="Nitroreductase"/>
</dbReference>
<dbReference type="NCBIfam" id="NF003768">
    <property type="entry name" value="PRK05365.1"/>
    <property type="match status" value="1"/>
</dbReference>
<keyword evidence="3 5" id="KW-0521">NADP</keyword>
<evidence type="ECO:0000256" key="2">
    <source>
        <dbReference type="ARBA" id="ARBA00022643"/>
    </source>
</evidence>
<accession>A0A069PZ51</accession>
<evidence type="ECO:0000256" key="4">
    <source>
        <dbReference type="ARBA" id="ARBA00023002"/>
    </source>
</evidence>
<gene>
    <name evidence="7" type="ORF">BG61_06155</name>
</gene>
<reference evidence="7 8" key="1">
    <citation type="submission" date="2014-03" db="EMBL/GenBank/DDBJ databases">
        <title>Draft Genome Sequences of Four Burkholderia Strains.</title>
        <authorList>
            <person name="Liu X.Y."/>
            <person name="Li C.X."/>
            <person name="Xu J.H."/>
        </authorList>
    </citation>
    <scope>NUCLEOTIDE SEQUENCE [LARGE SCALE GENOMIC DNA]</scope>
    <source>
        <strain evidence="7 8">DSM 50014</strain>
    </source>
</reference>
<feature type="domain" description="Nitroreductase" evidence="6">
    <location>
        <begin position="20"/>
        <end position="158"/>
    </location>
</feature>
<dbReference type="SUPFAM" id="SSF55469">
    <property type="entry name" value="FMN-dependent nitroreductase-like"/>
    <property type="match status" value="1"/>
</dbReference>
<dbReference type="InterPro" id="IPR050461">
    <property type="entry name" value="Nitroreductase_HadB/RutE"/>
</dbReference>
<evidence type="ECO:0000256" key="1">
    <source>
        <dbReference type="ARBA" id="ARBA00022630"/>
    </source>
</evidence>
<dbReference type="HAMAP" id="MF_01204">
    <property type="entry name" value="Oxidoreductase_RutE_HadB"/>
    <property type="match status" value="1"/>
</dbReference>
<evidence type="ECO:0000259" key="6">
    <source>
        <dbReference type="Pfam" id="PF00881"/>
    </source>
</evidence>
<dbReference type="PANTHER" id="PTHR43543:SF1">
    <property type="entry name" value="MALONIC SEMIALDEHYDE REDUCTASE RUTE-RELATED"/>
    <property type="match status" value="1"/>
</dbReference>
<keyword evidence="1 5" id="KW-0285">Flavoprotein</keyword>
<dbReference type="EC" id="1.-.-.-" evidence="5"/>
<evidence type="ECO:0000256" key="5">
    <source>
        <dbReference type="HAMAP-Rule" id="MF_01204"/>
    </source>
</evidence>
<dbReference type="CDD" id="cd02148">
    <property type="entry name" value="RutE-like"/>
    <property type="match status" value="1"/>
</dbReference>
<comment type="caution">
    <text evidence="7">The sequence shown here is derived from an EMBL/GenBank/DDBJ whole genome shotgun (WGS) entry which is preliminary data.</text>
</comment>
<proteinExistence type="inferred from homology"/>
<dbReference type="Proteomes" id="UP000027466">
    <property type="component" value="Unassembled WGS sequence"/>
</dbReference>
<keyword evidence="4 5" id="KW-0560">Oxidoreductase</keyword>
<evidence type="ECO:0000313" key="7">
    <source>
        <dbReference type="EMBL" id="KDR42731.1"/>
    </source>
</evidence>
<dbReference type="STRING" id="60547.GCA_000751215_05928"/>
<comment type="cofactor">
    <cofactor evidence="5">
        <name>FMN</name>
        <dbReference type="ChEBI" id="CHEBI:58210"/>
    </cofactor>
</comment>
<dbReference type="Gene3D" id="3.40.109.10">
    <property type="entry name" value="NADH Oxidase"/>
    <property type="match status" value="1"/>
</dbReference>
<dbReference type="InterPro" id="IPR000415">
    <property type="entry name" value="Nitroreductase-like"/>
</dbReference>
<dbReference type="EMBL" id="JFHC01000013">
    <property type="protein sequence ID" value="KDR42731.1"/>
    <property type="molecule type" value="Genomic_DNA"/>
</dbReference>
<evidence type="ECO:0000313" key="8">
    <source>
        <dbReference type="Proteomes" id="UP000027466"/>
    </source>
</evidence>
<keyword evidence="2 5" id="KW-0288">FMN</keyword>
<name>A0A069PZ51_9BURK</name>
<protein>
    <recommendedName>
        <fullName evidence="5">Putative NADH dehydrogenase/NAD(P)H nitroreductase BG61_06155</fullName>
        <ecNumber evidence="5">1.-.-.-</ecNumber>
    </recommendedName>
</protein>
<dbReference type="GO" id="GO:0016491">
    <property type="term" value="F:oxidoreductase activity"/>
    <property type="evidence" value="ECO:0007669"/>
    <property type="project" value="UniProtKB-UniRule"/>
</dbReference>
<evidence type="ECO:0000256" key="3">
    <source>
        <dbReference type="ARBA" id="ARBA00022857"/>
    </source>
</evidence>
<dbReference type="RefSeq" id="WP_035938602.1">
    <property type="nucleotide sequence ID" value="NZ_CADFFX010000017.1"/>
</dbReference>
<keyword evidence="5" id="KW-0520">NAD</keyword>